<dbReference type="Pfam" id="PF20420">
    <property type="entry name" value="DUF6702"/>
    <property type="match status" value="1"/>
</dbReference>
<evidence type="ECO:0000313" key="1">
    <source>
        <dbReference type="EMBL" id="UXX80939.1"/>
    </source>
</evidence>
<dbReference type="RefSeq" id="WP_263052668.1">
    <property type="nucleotide sequence ID" value="NZ_CP106735.1"/>
</dbReference>
<sequence>MTYLFLLLINYISGMPLHAFYVSVANIEYDAKSKQVEISHRIFLDDLENGLTEWTGEQVDVLNPTTPEQLDEIIGKYLNAKTSYQVDGKSVTAQYLGSEKDDGVMYCYQVISSVKKLKSLTVTNTILMEIFDDQTNIIHMKKVGDTKSLKLNNKERSGTIVFD</sequence>
<proteinExistence type="predicted"/>
<dbReference type="Proteomes" id="UP001062165">
    <property type="component" value="Chromosome"/>
</dbReference>
<dbReference type="EMBL" id="CP106735">
    <property type="protein sequence ID" value="UXX80939.1"/>
    <property type="molecule type" value="Genomic_DNA"/>
</dbReference>
<protein>
    <submittedName>
        <fullName evidence="1">Uncharacterized protein</fullName>
    </submittedName>
</protein>
<keyword evidence="2" id="KW-1185">Reference proteome</keyword>
<evidence type="ECO:0000313" key="2">
    <source>
        <dbReference type="Proteomes" id="UP001062165"/>
    </source>
</evidence>
<organism evidence="1 2">
    <name type="scientific">Reichenbachiella carrageenanivorans</name>
    <dbReference type="NCBI Taxonomy" id="2979869"/>
    <lineage>
        <taxon>Bacteria</taxon>
        <taxon>Pseudomonadati</taxon>
        <taxon>Bacteroidota</taxon>
        <taxon>Cytophagia</taxon>
        <taxon>Cytophagales</taxon>
        <taxon>Reichenbachiellaceae</taxon>
        <taxon>Reichenbachiella</taxon>
    </lineage>
</organism>
<accession>A0ABY6D451</accession>
<name>A0ABY6D451_9BACT</name>
<gene>
    <name evidence="1" type="ORF">N7E81_07480</name>
</gene>
<dbReference type="InterPro" id="IPR046525">
    <property type="entry name" value="DUF6702"/>
</dbReference>
<reference evidence="1" key="1">
    <citation type="submission" date="2022-10" db="EMBL/GenBank/DDBJ databases">
        <title>Comparative genomics and taxonomic characterization of three novel marine species of genus Reichenbachiella exhibiting antioxidant and polysaccharide degradation activities.</title>
        <authorList>
            <person name="Muhammad N."/>
            <person name="Lee Y.-J."/>
            <person name="Ko J."/>
            <person name="Kim S.-G."/>
        </authorList>
    </citation>
    <scope>NUCLEOTIDE SEQUENCE</scope>
    <source>
        <strain evidence="1">Wsw4-B4</strain>
    </source>
</reference>